<reference evidence="4 5" key="1">
    <citation type="submission" date="2019-08" db="EMBL/GenBank/DDBJ databases">
        <title>Bacterial whole genome sequence for Glaciihabitans sp. CHu50b-6-2.</title>
        <authorList>
            <person name="Jin L."/>
        </authorList>
    </citation>
    <scope>NUCLEOTIDE SEQUENCE [LARGE SCALE GENOMIC DNA]</scope>
    <source>
        <strain evidence="4 5">CHu50b-6-2</strain>
    </source>
</reference>
<dbReference type="Gene3D" id="2.70.70.10">
    <property type="entry name" value="Glucose Permease (Domain IIA)"/>
    <property type="match status" value="1"/>
</dbReference>
<feature type="region of interest" description="Disordered" evidence="1">
    <location>
        <begin position="1"/>
        <end position="78"/>
    </location>
</feature>
<dbReference type="Pfam" id="PF01551">
    <property type="entry name" value="Peptidase_M23"/>
    <property type="match status" value="1"/>
</dbReference>
<feature type="transmembrane region" description="Helical" evidence="2">
    <location>
        <begin position="84"/>
        <end position="106"/>
    </location>
</feature>
<protein>
    <submittedName>
        <fullName evidence="4">M23 family metallopeptidase</fullName>
    </submittedName>
</protein>
<dbReference type="EMBL" id="VRMG01000003">
    <property type="protein sequence ID" value="TXN32380.1"/>
    <property type="molecule type" value="Genomic_DNA"/>
</dbReference>
<keyword evidence="2" id="KW-1133">Transmembrane helix</keyword>
<sequence length="307" mass="31687">MSGITPGSGDSPFPTRRELRERAARPTGRAAATAPTKAAPTNVPTSDSRQAQPKRQPSRVARQVAASTAPRTSRRPKGRLLKRLVSLGAMLGAGALLVATSLPAMALQGSAADALDAVSQAPAHTQTLAVDKKVLVQAPTRDAYTVVSLAQKIRVSYTHGSFDYTNDPNGTIQWPFPVAVPISSGFGPRVAPCGGCSSFHEGVDFTPGSGVPIGAIADGVVSLVSSSGAYGNHVIIDHVINGQKVQSLYAHMQSGSVVVAVGDVVKVTQVIGKVGSTGESTGAHLHLEIHLDGTPVDPFAWLKANAN</sequence>
<dbReference type="PANTHER" id="PTHR21666:SF270">
    <property type="entry name" value="MUREIN HYDROLASE ACTIVATOR ENVC"/>
    <property type="match status" value="1"/>
</dbReference>
<dbReference type="RefSeq" id="WP_147781926.1">
    <property type="nucleotide sequence ID" value="NZ_VRMG01000003.1"/>
</dbReference>
<keyword evidence="5" id="KW-1185">Reference proteome</keyword>
<proteinExistence type="predicted"/>
<evidence type="ECO:0000256" key="1">
    <source>
        <dbReference type="SAM" id="MobiDB-lite"/>
    </source>
</evidence>
<organism evidence="4 5">
    <name type="scientific">Lacisediminihabitans profunda</name>
    <dbReference type="NCBI Taxonomy" id="2594790"/>
    <lineage>
        <taxon>Bacteria</taxon>
        <taxon>Bacillati</taxon>
        <taxon>Actinomycetota</taxon>
        <taxon>Actinomycetes</taxon>
        <taxon>Micrococcales</taxon>
        <taxon>Microbacteriaceae</taxon>
        <taxon>Lacisediminihabitans</taxon>
    </lineage>
</organism>
<evidence type="ECO:0000313" key="5">
    <source>
        <dbReference type="Proteomes" id="UP000321379"/>
    </source>
</evidence>
<keyword evidence="2" id="KW-0472">Membrane</keyword>
<dbReference type="InterPro" id="IPR050570">
    <property type="entry name" value="Cell_wall_metabolism_enzyme"/>
</dbReference>
<dbReference type="AlphaFoldDB" id="A0A5C8UVM1"/>
<evidence type="ECO:0000256" key="2">
    <source>
        <dbReference type="SAM" id="Phobius"/>
    </source>
</evidence>
<dbReference type="GO" id="GO:0004222">
    <property type="term" value="F:metalloendopeptidase activity"/>
    <property type="evidence" value="ECO:0007669"/>
    <property type="project" value="TreeGrafter"/>
</dbReference>
<feature type="compositionally biased region" description="Low complexity" evidence="1">
    <location>
        <begin position="25"/>
        <end position="41"/>
    </location>
</feature>
<feature type="domain" description="M23ase beta-sheet core" evidence="3">
    <location>
        <begin position="199"/>
        <end position="298"/>
    </location>
</feature>
<name>A0A5C8UVM1_9MICO</name>
<dbReference type="CDD" id="cd12797">
    <property type="entry name" value="M23_peptidase"/>
    <property type="match status" value="1"/>
</dbReference>
<comment type="caution">
    <text evidence="4">The sequence shown here is derived from an EMBL/GenBank/DDBJ whole genome shotgun (WGS) entry which is preliminary data.</text>
</comment>
<feature type="compositionally biased region" description="Basic and acidic residues" evidence="1">
    <location>
        <begin position="15"/>
        <end position="24"/>
    </location>
</feature>
<feature type="compositionally biased region" description="Polar residues" evidence="1">
    <location>
        <begin position="42"/>
        <end position="55"/>
    </location>
</feature>
<dbReference type="InterPro" id="IPR011055">
    <property type="entry name" value="Dup_hybrid_motif"/>
</dbReference>
<keyword evidence="2" id="KW-0812">Transmembrane</keyword>
<accession>A0A5C8UVM1</accession>
<dbReference type="PANTHER" id="PTHR21666">
    <property type="entry name" value="PEPTIDASE-RELATED"/>
    <property type="match status" value="1"/>
</dbReference>
<dbReference type="InterPro" id="IPR016047">
    <property type="entry name" value="M23ase_b-sheet_dom"/>
</dbReference>
<evidence type="ECO:0000259" key="3">
    <source>
        <dbReference type="Pfam" id="PF01551"/>
    </source>
</evidence>
<evidence type="ECO:0000313" key="4">
    <source>
        <dbReference type="EMBL" id="TXN32380.1"/>
    </source>
</evidence>
<gene>
    <name evidence="4" type="ORF">FVP33_01840</name>
</gene>
<dbReference type="Proteomes" id="UP000321379">
    <property type="component" value="Unassembled WGS sequence"/>
</dbReference>
<dbReference type="SUPFAM" id="SSF51261">
    <property type="entry name" value="Duplicated hybrid motif"/>
    <property type="match status" value="1"/>
</dbReference>